<proteinExistence type="predicted"/>
<gene>
    <name evidence="1" type="ORF">MILVUS5_LOCUS33172</name>
</gene>
<organism evidence="1 2">
    <name type="scientific">Trifolium pratense</name>
    <name type="common">Red clover</name>
    <dbReference type="NCBI Taxonomy" id="57577"/>
    <lineage>
        <taxon>Eukaryota</taxon>
        <taxon>Viridiplantae</taxon>
        <taxon>Streptophyta</taxon>
        <taxon>Embryophyta</taxon>
        <taxon>Tracheophyta</taxon>
        <taxon>Spermatophyta</taxon>
        <taxon>Magnoliopsida</taxon>
        <taxon>eudicotyledons</taxon>
        <taxon>Gunneridae</taxon>
        <taxon>Pentapetalae</taxon>
        <taxon>rosids</taxon>
        <taxon>fabids</taxon>
        <taxon>Fabales</taxon>
        <taxon>Fabaceae</taxon>
        <taxon>Papilionoideae</taxon>
        <taxon>50 kb inversion clade</taxon>
        <taxon>NPAAA clade</taxon>
        <taxon>Hologalegina</taxon>
        <taxon>IRL clade</taxon>
        <taxon>Trifolieae</taxon>
        <taxon>Trifolium</taxon>
    </lineage>
</organism>
<dbReference type="Proteomes" id="UP001177021">
    <property type="component" value="Unassembled WGS sequence"/>
</dbReference>
<reference evidence="1" key="1">
    <citation type="submission" date="2023-10" db="EMBL/GenBank/DDBJ databases">
        <authorList>
            <person name="Rodriguez Cubillos JULIANA M."/>
            <person name="De Vega J."/>
        </authorList>
    </citation>
    <scope>NUCLEOTIDE SEQUENCE</scope>
</reference>
<sequence length="191" mass="22413">MPILNWFCQCKLVLWRLRTRNYHRHKHHSQFSLYVLETSVEVQLLKGFSLISLRKEVLILKSELILLGNQTDSRMRAASKRCGIEITSISRPIKSSDFVEFDLILAMDKQNRERGYMEAFNRWKFRDPLPEDAHKKVRLICSYCKKHDETEVPDPCYGGPEGFKKVLDMLEDACESLLENILAENKHIQES</sequence>
<protein>
    <submittedName>
        <fullName evidence="1">Uncharacterized protein</fullName>
    </submittedName>
</protein>
<evidence type="ECO:0000313" key="2">
    <source>
        <dbReference type="Proteomes" id="UP001177021"/>
    </source>
</evidence>
<accession>A0ACB0LJP6</accession>
<keyword evidence="2" id="KW-1185">Reference proteome</keyword>
<evidence type="ECO:0000313" key="1">
    <source>
        <dbReference type="EMBL" id="CAJ2668860.1"/>
    </source>
</evidence>
<dbReference type="EMBL" id="CASHSV030000615">
    <property type="protein sequence ID" value="CAJ2668860.1"/>
    <property type="molecule type" value="Genomic_DNA"/>
</dbReference>
<comment type="caution">
    <text evidence="1">The sequence shown here is derived from an EMBL/GenBank/DDBJ whole genome shotgun (WGS) entry which is preliminary data.</text>
</comment>
<name>A0ACB0LJP6_TRIPR</name>